<evidence type="ECO:0000313" key="2">
    <source>
        <dbReference type="Proteomes" id="UP000613030"/>
    </source>
</evidence>
<gene>
    <name evidence="1" type="ORF">JI741_01410</name>
</gene>
<name>A0ABS1KKH3_9BACT</name>
<comment type="caution">
    <text evidence="1">The sequence shown here is derived from an EMBL/GenBank/DDBJ whole genome shotgun (WGS) entry which is preliminary data.</text>
</comment>
<dbReference type="Proteomes" id="UP000613030">
    <property type="component" value="Unassembled WGS sequence"/>
</dbReference>
<organism evidence="1 2">
    <name type="scientific">Chryseolinea lacunae</name>
    <dbReference type="NCBI Taxonomy" id="2801331"/>
    <lineage>
        <taxon>Bacteria</taxon>
        <taxon>Pseudomonadati</taxon>
        <taxon>Bacteroidota</taxon>
        <taxon>Cytophagia</taxon>
        <taxon>Cytophagales</taxon>
        <taxon>Fulvivirgaceae</taxon>
        <taxon>Chryseolinea</taxon>
    </lineage>
</organism>
<keyword evidence="2" id="KW-1185">Reference proteome</keyword>
<protein>
    <recommendedName>
        <fullName evidence="3">SH3b domain-containing protein</fullName>
    </recommendedName>
</protein>
<evidence type="ECO:0000313" key="1">
    <source>
        <dbReference type="EMBL" id="MBL0739850.1"/>
    </source>
</evidence>
<sequence length="85" mass="9809">MAKEKEYQNQNFTGKTVDLERTLVAKISGTGKTEIKKRRKAGLSVFYLKQGKIVEVKPDQTEIEVQSVDSRWVKIEKNKRSILIK</sequence>
<reference evidence="1 2" key="1">
    <citation type="submission" date="2021-01" db="EMBL/GenBank/DDBJ databases">
        <title>Chryseolinea sp. Jin1 Genome sequencing and assembly.</title>
        <authorList>
            <person name="Kim I."/>
        </authorList>
    </citation>
    <scope>NUCLEOTIDE SEQUENCE [LARGE SCALE GENOMIC DNA]</scope>
    <source>
        <strain evidence="1 2">Jin1</strain>
    </source>
</reference>
<dbReference type="RefSeq" id="WP_202006815.1">
    <property type="nucleotide sequence ID" value="NZ_JAERRB010000001.1"/>
</dbReference>
<dbReference type="EMBL" id="JAERRB010000001">
    <property type="protein sequence ID" value="MBL0739850.1"/>
    <property type="molecule type" value="Genomic_DNA"/>
</dbReference>
<proteinExistence type="predicted"/>
<evidence type="ECO:0008006" key="3">
    <source>
        <dbReference type="Google" id="ProtNLM"/>
    </source>
</evidence>
<accession>A0ABS1KKH3</accession>